<dbReference type="InterPro" id="IPR008979">
    <property type="entry name" value="Galactose-bd-like_sf"/>
</dbReference>
<feature type="domain" description="ExoP galactose-binding-like" evidence="1">
    <location>
        <begin position="27"/>
        <end position="193"/>
    </location>
</feature>
<proteinExistence type="predicted"/>
<sequence>MAMPLVIFANPLDHNSNYFVQGKGVGPWELSLQFGQVKLDNNSGKTVKGSLTASPTKKVKDNDSVSLTWRPRGVENEWGSADLNVLTMNIINTKGLVDISSVKDLAALTFDIKVNRKPKELVELMMESNWDWQTRSKFPLKNVLSRLPKKKWTTVPIPLKCFENDKLDFSKISTIFMLQTSGRMEIELGDIRLTGFPADKVKCP</sequence>
<protein>
    <recommendedName>
        <fullName evidence="1">ExoP galactose-binding-like domain-containing protein</fullName>
    </recommendedName>
</protein>
<reference evidence="2 3" key="1">
    <citation type="submission" date="2022-01" db="EMBL/GenBank/DDBJ databases">
        <title>Paraglaciecola sp. G1-23.</title>
        <authorList>
            <person name="Jin M.S."/>
            <person name="Han D.M."/>
            <person name="Kim H.M."/>
            <person name="Jeon C.O."/>
        </authorList>
    </citation>
    <scope>NUCLEOTIDE SEQUENCE [LARGE SCALE GENOMIC DNA]</scope>
    <source>
        <strain evidence="2 3">G1-23</strain>
    </source>
</reference>
<organism evidence="2 3">
    <name type="scientific">Paraglaciecola algarum</name>
    <dbReference type="NCBI Taxonomy" id="3050085"/>
    <lineage>
        <taxon>Bacteria</taxon>
        <taxon>Pseudomonadati</taxon>
        <taxon>Pseudomonadota</taxon>
        <taxon>Gammaproteobacteria</taxon>
        <taxon>Alteromonadales</taxon>
        <taxon>Alteromonadaceae</taxon>
        <taxon>Paraglaciecola</taxon>
    </lineage>
</organism>
<comment type="caution">
    <text evidence="2">The sequence shown here is derived from an EMBL/GenBank/DDBJ whole genome shotgun (WGS) entry which is preliminary data.</text>
</comment>
<keyword evidence="3" id="KW-1185">Reference proteome</keyword>
<dbReference type="Proteomes" id="UP001521137">
    <property type="component" value="Unassembled WGS sequence"/>
</dbReference>
<dbReference type="SUPFAM" id="SSF49785">
    <property type="entry name" value="Galactose-binding domain-like"/>
    <property type="match status" value="1"/>
</dbReference>
<dbReference type="InterPro" id="IPR041443">
    <property type="entry name" value="Exop_C"/>
</dbReference>
<evidence type="ECO:0000313" key="3">
    <source>
        <dbReference type="Proteomes" id="UP001521137"/>
    </source>
</evidence>
<dbReference type="RefSeq" id="WP_235314367.1">
    <property type="nucleotide sequence ID" value="NZ_JAKGAS010000016.1"/>
</dbReference>
<name>A0ABS9DBC6_9ALTE</name>
<evidence type="ECO:0000259" key="1">
    <source>
        <dbReference type="Pfam" id="PF18559"/>
    </source>
</evidence>
<dbReference type="Pfam" id="PF18559">
    <property type="entry name" value="Exop_C"/>
    <property type="match status" value="1"/>
</dbReference>
<gene>
    <name evidence="2" type="ORF">L0668_19325</name>
</gene>
<accession>A0ABS9DBC6</accession>
<dbReference type="Gene3D" id="2.60.120.430">
    <property type="entry name" value="Galactose-binding lectin"/>
    <property type="match status" value="1"/>
</dbReference>
<dbReference type="EMBL" id="JAKGAS010000016">
    <property type="protein sequence ID" value="MCF2950268.1"/>
    <property type="molecule type" value="Genomic_DNA"/>
</dbReference>
<evidence type="ECO:0000313" key="2">
    <source>
        <dbReference type="EMBL" id="MCF2950268.1"/>
    </source>
</evidence>